<sequence length="32" mass="3744">MQMMNVDTTTDTATTEMDRRATPQQQLERDDI</sequence>
<dbReference type="Proteomes" id="UP000293547">
    <property type="component" value="Unassembled WGS sequence"/>
</dbReference>
<dbReference type="EMBL" id="PDWZ02000015">
    <property type="protein sequence ID" value="KAB2099759.1"/>
    <property type="molecule type" value="Genomic_DNA"/>
</dbReference>
<gene>
    <name evidence="1" type="ORF">AG0111_0g11841</name>
</gene>
<comment type="caution">
    <text evidence="1">The sequence shown here is derived from an EMBL/GenBank/DDBJ whole genome shotgun (WGS) entry which is preliminary data.</text>
</comment>
<evidence type="ECO:0000313" key="1">
    <source>
        <dbReference type="EMBL" id="KAB2099759.1"/>
    </source>
</evidence>
<accession>A0ACB6F5S1</accession>
<evidence type="ECO:0000313" key="2">
    <source>
        <dbReference type="Proteomes" id="UP000293547"/>
    </source>
</evidence>
<keyword evidence="2" id="KW-1185">Reference proteome</keyword>
<reference evidence="1 2" key="1">
    <citation type="journal article" date="2019" name="bioRxiv">
        <title>Genomics, evolutionary history and diagnostics of the Alternaria alternata species group including apple and Asian pear pathotypes.</title>
        <authorList>
            <person name="Armitage A.D."/>
            <person name="Cockerton H.M."/>
            <person name="Sreenivasaprasad S."/>
            <person name="Woodhall J.W."/>
            <person name="Lane C.R."/>
            <person name="Harrison R.J."/>
            <person name="Clarkson J.P."/>
        </authorList>
    </citation>
    <scope>NUCLEOTIDE SEQUENCE [LARGE SCALE GENOMIC DNA]</scope>
    <source>
        <strain evidence="1 2">FERA 650</strain>
    </source>
</reference>
<name>A0ACB6F5S1_9PLEO</name>
<organism evidence="1 2">
    <name type="scientific">Alternaria gaisen</name>
    <dbReference type="NCBI Taxonomy" id="167740"/>
    <lineage>
        <taxon>Eukaryota</taxon>
        <taxon>Fungi</taxon>
        <taxon>Dikarya</taxon>
        <taxon>Ascomycota</taxon>
        <taxon>Pezizomycotina</taxon>
        <taxon>Dothideomycetes</taxon>
        <taxon>Pleosporomycetidae</taxon>
        <taxon>Pleosporales</taxon>
        <taxon>Pleosporineae</taxon>
        <taxon>Pleosporaceae</taxon>
        <taxon>Alternaria</taxon>
        <taxon>Alternaria sect. Alternaria</taxon>
    </lineage>
</organism>
<proteinExistence type="predicted"/>
<protein>
    <submittedName>
        <fullName evidence="1">Uncharacterized protein</fullName>
    </submittedName>
</protein>